<sequence>MLRTLSVLSISLRKRMKHELDVVQCHCQGYHFQAFSNRDRIGTLLETSFFYAYNISKRWEKI</sequence>
<protein>
    <submittedName>
        <fullName evidence="1">Uncharacterized protein</fullName>
    </submittedName>
</protein>
<evidence type="ECO:0000313" key="1">
    <source>
        <dbReference type="EMBL" id="JAD54956.1"/>
    </source>
</evidence>
<reference evidence="1" key="2">
    <citation type="journal article" date="2015" name="Data Brief">
        <title>Shoot transcriptome of the giant reed, Arundo donax.</title>
        <authorList>
            <person name="Barrero R.A."/>
            <person name="Guerrero F.D."/>
            <person name="Moolhuijzen P."/>
            <person name="Goolsby J.A."/>
            <person name="Tidwell J."/>
            <person name="Bellgard S.E."/>
            <person name="Bellgard M.I."/>
        </authorList>
    </citation>
    <scope>NUCLEOTIDE SEQUENCE</scope>
    <source>
        <tissue evidence="1">Shoot tissue taken approximately 20 cm above the soil surface</tissue>
    </source>
</reference>
<proteinExistence type="predicted"/>
<dbReference type="AlphaFoldDB" id="A0A0A9AUZ9"/>
<name>A0A0A9AUZ9_ARUDO</name>
<reference evidence="1" key="1">
    <citation type="submission" date="2014-09" db="EMBL/GenBank/DDBJ databases">
        <authorList>
            <person name="Magalhaes I.L.F."/>
            <person name="Oliveira U."/>
            <person name="Santos F.R."/>
            <person name="Vidigal T.H.D.A."/>
            <person name="Brescovit A.D."/>
            <person name="Santos A.J."/>
        </authorList>
    </citation>
    <scope>NUCLEOTIDE SEQUENCE</scope>
    <source>
        <tissue evidence="1">Shoot tissue taken approximately 20 cm above the soil surface</tissue>
    </source>
</reference>
<accession>A0A0A9AUZ9</accession>
<organism evidence="1">
    <name type="scientific">Arundo donax</name>
    <name type="common">Giant reed</name>
    <name type="synonym">Donax arundinaceus</name>
    <dbReference type="NCBI Taxonomy" id="35708"/>
    <lineage>
        <taxon>Eukaryota</taxon>
        <taxon>Viridiplantae</taxon>
        <taxon>Streptophyta</taxon>
        <taxon>Embryophyta</taxon>
        <taxon>Tracheophyta</taxon>
        <taxon>Spermatophyta</taxon>
        <taxon>Magnoliopsida</taxon>
        <taxon>Liliopsida</taxon>
        <taxon>Poales</taxon>
        <taxon>Poaceae</taxon>
        <taxon>PACMAD clade</taxon>
        <taxon>Arundinoideae</taxon>
        <taxon>Arundineae</taxon>
        <taxon>Arundo</taxon>
    </lineage>
</organism>
<dbReference type="EMBL" id="GBRH01242939">
    <property type="protein sequence ID" value="JAD54956.1"/>
    <property type="molecule type" value="Transcribed_RNA"/>
</dbReference>